<comment type="caution">
    <text evidence="1">The sequence shown here is derived from an EMBL/GenBank/DDBJ whole genome shotgun (WGS) entry which is preliminary data.</text>
</comment>
<proteinExistence type="predicted"/>
<gene>
    <name evidence="1" type="ORF">D5R97_08595</name>
</gene>
<sequence length="201" mass="23182">MRNIKFAAVVILIFSIIFTFTWGCKETAVEKDLEMRWGIPQEFEAFEELERSPQGEEVELVSEDTMEVTWKTGESYILPLSATSDGELEGVRYYGHGIPASLQLEWLDPWEGEWYPLEEIPSDLIRADIREEAGTLSVFFGPPSGADFEEGMIRGIWFRVTPTREKEFNFFIYGYQEDKEMEDPSLITPVSNMLSLRGRVE</sequence>
<dbReference type="Proteomes" id="UP000285138">
    <property type="component" value="Unassembled WGS sequence"/>
</dbReference>
<dbReference type="AlphaFoldDB" id="A0A424YAV5"/>
<dbReference type="EMBL" id="QZAA01000231">
    <property type="protein sequence ID" value="RQD73917.1"/>
    <property type="molecule type" value="Genomic_DNA"/>
</dbReference>
<protein>
    <submittedName>
        <fullName evidence="1">Uncharacterized protein</fullName>
    </submittedName>
</protein>
<accession>A0A424YAV5</accession>
<organism evidence="1 2">
    <name type="scientific">Candidatus Syntrophonatronum acetioxidans</name>
    <dbReference type="NCBI Taxonomy" id="1795816"/>
    <lineage>
        <taxon>Bacteria</taxon>
        <taxon>Bacillati</taxon>
        <taxon>Bacillota</taxon>
        <taxon>Clostridia</taxon>
        <taxon>Eubacteriales</taxon>
        <taxon>Syntrophomonadaceae</taxon>
        <taxon>Candidatus Syntrophonatronum</taxon>
    </lineage>
</organism>
<reference evidence="1 2" key="1">
    <citation type="submission" date="2018-08" db="EMBL/GenBank/DDBJ databases">
        <title>The metabolism and importance of syntrophic acetate oxidation coupled to methane or sulfide production in haloalkaline environments.</title>
        <authorList>
            <person name="Timmers P.H.A."/>
            <person name="Vavourakis C.D."/>
            <person name="Sorokin D.Y."/>
            <person name="Sinninghe Damste J.S."/>
            <person name="Muyzer G."/>
            <person name="Stams A.J.M."/>
            <person name="Plugge C.M."/>
        </authorList>
    </citation>
    <scope>NUCLEOTIDE SEQUENCE [LARGE SCALE GENOMIC DNA]</scope>
    <source>
        <strain evidence="1">MSAO_Bac1</strain>
    </source>
</reference>
<evidence type="ECO:0000313" key="1">
    <source>
        <dbReference type="EMBL" id="RQD73917.1"/>
    </source>
</evidence>
<name>A0A424YAV5_9FIRM</name>
<evidence type="ECO:0000313" key="2">
    <source>
        <dbReference type="Proteomes" id="UP000285138"/>
    </source>
</evidence>